<dbReference type="GO" id="GO:0016747">
    <property type="term" value="F:acyltransferase activity, transferring groups other than amino-acyl groups"/>
    <property type="evidence" value="ECO:0007669"/>
    <property type="project" value="TreeGrafter"/>
</dbReference>
<evidence type="ECO:0000313" key="2">
    <source>
        <dbReference type="EMBL" id="KAK1412034.1"/>
    </source>
</evidence>
<protein>
    <recommendedName>
        <fullName evidence="4">Protein ECERIFERUM 26-like</fullName>
    </recommendedName>
</protein>
<evidence type="ECO:0000256" key="1">
    <source>
        <dbReference type="ARBA" id="ARBA00009861"/>
    </source>
</evidence>
<dbReference type="InterPro" id="IPR050317">
    <property type="entry name" value="Plant_Fungal_Acyltransferase"/>
</dbReference>
<dbReference type="PANTHER" id="PTHR31642:SF243">
    <property type="entry name" value="HXXXD-TYPE ACYL-TRANSFERASE FAMILY PROTEIN-RELATED"/>
    <property type="match status" value="1"/>
</dbReference>
<proteinExistence type="inferred from homology"/>
<reference evidence="2" key="1">
    <citation type="journal article" date="2023" name="bioRxiv">
        <title>Improved chromosome-level genome assembly for marigold (Tagetes erecta).</title>
        <authorList>
            <person name="Jiang F."/>
            <person name="Yuan L."/>
            <person name="Wang S."/>
            <person name="Wang H."/>
            <person name="Xu D."/>
            <person name="Wang A."/>
            <person name="Fan W."/>
        </authorList>
    </citation>
    <scope>NUCLEOTIDE SEQUENCE</scope>
    <source>
        <strain evidence="2">WSJ</strain>
        <tissue evidence="2">Leaf</tissue>
    </source>
</reference>
<dbReference type="EMBL" id="JAUHHV010000009">
    <property type="protein sequence ID" value="KAK1412034.1"/>
    <property type="molecule type" value="Genomic_DNA"/>
</dbReference>
<dbReference type="InterPro" id="IPR023213">
    <property type="entry name" value="CAT-like_dom_sf"/>
</dbReference>
<accession>A0AAD8JYA6</accession>
<evidence type="ECO:0000313" key="3">
    <source>
        <dbReference type="Proteomes" id="UP001229421"/>
    </source>
</evidence>
<keyword evidence="3" id="KW-1185">Reference proteome</keyword>
<dbReference type="Pfam" id="PF02458">
    <property type="entry name" value="Transferase"/>
    <property type="match status" value="1"/>
</dbReference>
<dbReference type="Proteomes" id="UP001229421">
    <property type="component" value="Unassembled WGS sequence"/>
</dbReference>
<dbReference type="PANTHER" id="PTHR31642">
    <property type="entry name" value="TRICHOTHECENE 3-O-ACETYLTRANSFERASE"/>
    <property type="match status" value="1"/>
</dbReference>
<dbReference type="AlphaFoldDB" id="A0AAD8JYA6"/>
<organism evidence="2 3">
    <name type="scientific">Tagetes erecta</name>
    <name type="common">African marigold</name>
    <dbReference type="NCBI Taxonomy" id="13708"/>
    <lineage>
        <taxon>Eukaryota</taxon>
        <taxon>Viridiplantae</taxon>
        <taxon>Streptophyta</taxon>
        <taxon>Embryophyta</taxon>
        <taxon>Tracheophyta</taxon>
        <taxon>Spermatophyta</taxon>
        <taxon>Magnoliopsida</taxon>
        <taxon>eudicotyledons</taxon>
        <taxon>Gunneridae</taxon>
        <taxon>Pentapetalae</taxon>
        <taxon>asterids</taxon>
        <taxon>campanulids</taxon>
        <taxon>Asterales</taxon>
        <taxon>Asteraceae</taxon>
        <taxon>Asteroideae</taxon>
        <taxon>Heliantheae alliance</taxon>
        <taxon>Tageteae</taxon>
        <taxon>Tagetes</taxon>
    </lineage>
</organism>
<gene>
    <name evidence="2" type="ORF">QVD17_32976</name>
</gene>
<name>A0AAD8JYA6_TARER</name>
<comment type="similarity">
    <text evidence="1">Belongs to the plant acyltransferase family.</text>
</comment>
<sequence>MLKYLSPQNCLSKGKKMVSSKIQNSIYNISISTVVPGLMSGHDAVQELSAMDLAMKLHYLRIVYYFKTPTFDGFTILKIKETMFNWLNHTYITCGRFRRADSGRPFIKCNDSGVRVIEAKCRLSLDEWLETKDDSKHELLVSNQVLGPDLAYSPLILVQLTDFKCGGKSVGVSWAHVLGDAFSAVGFINLWAQAMIHSYPAQPLTMAQQHNWACDLQNPKPNPYPLSVKRVDPVGDLWSTTSNFKMETASFYVSTTELTRLQAQICGKKVDQKVPEFECICAVIWQCLAKVRNGSGPKAVTICRNDVKTRDKGIITNESQTIGLVKTDISAQDYKPFELVSLIMNKAEDERMKIKEAMDRDNELPDFLIYGANLTFVDLSDAPFYEMEVRGQKPVYVNCYIDNVGEEGVVLVLPSPKGCSDGRMVSVTLPENQMAEFKSVLNEDWAIA</sequence>
<dbReference type="Gene3D" id="3.30.559.10">
    <property type="entry name" value="Chloramphenicol acetyltransferase-like domain"/>
    <property type="match status" value="3"/>
</dbReference>
<comment type="caution">
    <text evidence="2">The sequence shown here is derived from an EMBL/GenBank/DDBJ whole genome shotgun (WGS) entry which is preliminary data.</text>
</comment>
<evidence type="ECO:0008006" key="4">
    <source>
        <dbReference type="Google" id="ProtNLM"/>
    </source>
</evidence>